<protein>
    <submittedName>
        <fullName evidence="3">YqaJ-like viral recombinase domain protein</fullName>
    </submittedName>
</protein>
<dbReference type="PANTHER" id="PTHR46609">
    <property type="entry name" value="EXONUCLEASE, PHAGE-TYPE/RECB, C-TERMINAL DOMAIN-CONTAINING PROTEIN"/>
    <property type="match status" value="1"/>
</dbReference>
<feature type="domain" description="YqaJ viral recombinase" evidence="2">
    <location>
        <begin position="12"/>
        <end position="145"/>
    </location>
</feature>
<proteinExistence type="predicted"/>
<evidence type="ECO:0000313" key="3">
    <source>
        <dbReference type="EMBL" id="QDV34935.1"/>
    </source>
</evidence>
<organism evidence="3 4">
    <name type="scientific">Tautonia plasticadhaerens</name>
    <dbReference type="NCBI Taxonomy" id="2527974"/>
    <lineage>
        <taxon>Bacteria</taxon>
        <taxon>Pseudomonadati</taxon>
        <taxon>Planctomycetota</taxon>
        <taxon>Planctomycetia</taxon>
        <taxon>Isosphaerales</taxon>
        <taxon>Isosphaeraceae</taxon>
        <taxon>Tautonia</taxon>
    </lineage>
</organism>
<dbReference type="InterPro" id="IPR011604">
    <property type="entry name" value="PDDEXK-like_dom_sf"/>
</dbReference>
<feature type="coiled-coil region" evidence="1">
    <location>
        <begin position="217"/>
        <end position="251"/>
    </location>
</feature>
<dbReference type="InterPro" id="IPR051703">
    <property type="entry name" value="NF-kappa-B_Signaling_Reg"/>
</dbReference>
<dbReference type="AlphaFoldDB" id="A0A518H269"/>
<dbReference type="InterPro" id="IPR011335">
    <property type="entry name" value="Restrct_endonuc-II-like"/>
</dbReference>
<evidence type="ECO:0000259" key="2">
    <source>
        <dbReference type="Pfam" id="PF09588"/>
    </source>
</evidence>
<dbReference type="SUPFAM" id="SSF52980">
    <property type="entry name" value="Restriction endonuclease-like"/>
    <property type="match status" value="1"/>
</dbReference>
<dbReference type="InterPro" id="IPR017482">
    <property type="entry name" value="Lambda-type_endonuclease"/>
</dbReference>
<dbReference type="NCBIfam" id="TIGR03033">
    <property type="entry name" value="phage_rel_nuc"/>
    <property type="match status" value="1"/>
</dbReference>
<dbReference type="OrthoDB" id="46225at2"/>
<dbReference type="RefSeq" id="WP_145270185.1">
    <property type="nucleotide sequence ID" value="NZ_CP036426.1"/>
</dbReference>
<dbReference type="EMBL" id="CP036426">
    <property type="protein sequence ID" value="QDV34935.1"/>
    <property type="molecule type" value="Genomic_DNA"/>
</dbReference>
<evidence type="ECO:0000313" key="4">
    <source>
        <dbReference type="Proteomes" id="UP000317835"/>
    </source>
</evidence>
<evidence type="ECO:0000256" key="1">
    <source>
        <dbReference type="SAM" id="Coils"/>
    </source>
</evidence>
<dbReference type="Proteomes" id="UP000317835">
    <property type="component" value="Chromosome"/>
</dbReference>
<name>A0A518H269_9BACT</name>
<dbReference type="Pfam" id="PF09588">
    <property type="entry name" value="YqaJ"/>
    <property type="match status" value="1"/>
</dbReference>
<keyword evidence="4" id="KW-1185">Reference proteome</keyword>
<gene>
    <name evidence="3" type="ORF">ElP_28320</name>
</gene>
<sequence>MQTSKIETGTPEWHAQRRTGIGGSDCAAVLGLSKWKSPYQLYLEKIGEAEPEDETWEMMRGKAMEPLLRQHYADTTGQVVMLPDGAIRSDAYPFMIYNPDGLTEDRLQEFKTAAYGKEWGEAGSDEIPHEYLLQVQHGMIVTGRQVADVTVSIASNRPKYFVVQADPELQEIIVEAEAQFWRMVEDRTPPEPISNEDCARIYRAVSLGASTLATVDIQEALEELKALKAVAKRVETEEEALQVKIKAYMGECESLVDEGGKTLATWKLAKGAERIDAASLRKEQPSIAQRYTVIGEPNRRFLLK</sequence>
<dbReference type="InterPro" id="IPR019080">
    <property type="entry name" value="YqaJ_viral_recombinase"/>
</dbReference>
<dbReference type="PANTHER" id="PTHR46609:SF6">
    <property type="entry name" value="EXONUCLEASE, PHAGE-TYPE_RECB, C-TERMINAL DOMAIN-CONTAINING PROTEIN-RELATED"/>
    <property type="match status" value="1"/>
</dbReference>
<dbReference type="KEGG" id="tpla:ElP_28320"/>
<accession>A0A518H269</accession>
<reference evidence="3 4" key="1">
    <citation type="submission" date="2019-02" db="EMBL/GenBank/DDBJ databases">
        <title>Deep-cultivation of Planctomycetes and their phenomic and genomic characterization uncovers novel biology.</title>
        <authorList>
            <person name="Wiegand S."/>
            <person name="Jogler M."/>
            <person name="Boedeker C."/>
            <person name="Pinto D."/>
            <person name="Vollmers J."/>
            <person name="Rivas-Marin E."/>
            <person name="Kohn T."/>
            <person name="Peeters S.H."/>
            <person name="Heuer A."/>
            <person name="Rast P."/>
            <person name="Oberbeckmann S."/>
            <person name="Bunk B."/>
            <person name="Jeske O."/>
            <person name="Meyerdierks A."/>
            <person name="Storesund J.E."/>
            <person name="Kallscheuer N."/>
            <person name="Luecker S."/>
            <person name="Lage O.M."/>
            <person name="Pohl T."/>
            <person name="Merkel B.J."/>
            <person name="Hornburger P."/>
            <person name="Mueller R.-W."/>
            <person name="Bruemmer F."/>
            <person name="Labrenz M."/>
            <person name="Spormann A.M."/>
            <person name="Op den Camp H."/>
            <person name="Overmann J."/>
            <person name="Amann R."/>
            <person name="Jetten M.S.M."/>
            <person name="Mascher T."/>
            <person name="Medema M.H."/>
            <person name="Devos D.P."/>
            <person name="Kaster A.-K."/>
            <person name="Ovreas L."/>
            <person name="Rohde M."/>
            <person name="Galperin M.Y."/>
            <person name="Jogler C."/>
        </authorList>
    </citation>
    <scope>NUCLEOTIDE SEQUENCE [LARGE SCALE GENOMIC DNA]</scope>
    <source>
        <strain evidence="3 4">ElP</strain>
    </source>
</reference>
<keyword evidence="1" id="KW-0175">Coiled coil</keyword>
<dbReference type="Gene3D" id="3.90.320.10">
    <property type="match status" value="1"/>
</dbReference>